<name>A0A7R9CF46_TIMCR</name>
<evidence type="ECO:0000256" key="6">
    <source>
        <dbReference type="ARBA" id="ARBA00048493"/>
    </source>
</evidence>
<feature type="domain" description="G-patch" evidence="10">
    <location>
        <begin position="872"/>
        <end position="901"/>
    </location>
</feature>
<dbReference type="PROSITE" id="PS51827">
    <property type="entry name" value="XTBD"/>
    <property type="match status" value="1"/>
</dbReference>
<sequence length="937" mass="105711">MTDFDQLRNDLVRYGQDHVLQFLDELSESDRKRLYDDIKEVNVAEVVSYFGRAIESLSVDQQKLDDRMKPIPSNIHGSVLRSTPDELTAYEDEGLRQISLGKVGVLLLAGGQGTRLGVTYPKGMYDVGLPSRKSLYHIQAERIRRLEDLAYHRTGGRGTITWYIMTSEATMEPTIHYFEKHNYFGLKKENVVMFEQGLLPCFTFEGKIIMDSKSKLAKAPDGNGGIYKALRDQKVLDDMERRGVEYLHAHAVDNILVKVADPVFIGYCIKKGADCGAKVVEKVNPTEAVGVVCEVGDRFQVVEYSEITQKTAEKRNNDGRLTFSAGSICNHFFTRQFLRNIADEHEKDLKLHVAKKKIPYVDTDGSCYKPEEPNGIKMEKFVFDVFPYAERFVTWEVERSVGFSPLKNSDSAGKECPATARSDLMALHRRYIEAAGATIVDSKDFICEISPLLSYAANVLVLLNSTAEDREIEVRISVRKKVDRISTMSKRKSEFDIEKYRTEHECDEHWELRKRFLLAHHESFPEDKLVCLAQTFTNIEFLGCRYPEKTMQRVASLAEGIVDDYREKQKSRLQRTFVQASDAAGAKAKGNKTPHSETLVQTPQKQVRSSETFPLVIDLTQKTTPKQPSTQLANTLVMLSSTAEDGEIEVRISVIFGPSIHTVGFNQGSSKQQDEAHSSEWNSDARNSEQHVGVQSSEKHNGAQSLDQHVTARSSKHHGRVINSERYGGVRTFIINQRMEPSHPVTTLEEGPFGKLLIMEAVTDGNVPWQIIQRSMAMCSIKCKLNFKKGNGAKTICEIYMGNKLLSTASNWTQKEAKENAAAKALELLRRHCFTMMIKNRFVAPTTVDKSMSRLDKNNSNNGSGLYVPLSDDNIGSKLLRSMGWNGGGLGLKSQGIEEPITVNQYYPPRWRSWLTMLVMLSSTAEDWEIEVRISAE</sequence>
<organism evidence="12">
    <name type="scientific">Timema cristinae</name>
    <name type="common">Walking stick</name>
    <dbReference type="NCBI Taxonomy" id="61476"/>
    <lineage>
        <taxon>Eukaryota</taxon>
        <taxon>Metazoa</taxon>
        <taxon>Ecdysozoa</taxon>
        <taxon>Arthropoda</taxon>
        <taxon>Hexapoda</taxon>
        <taxon>Insecta</taxon>
        <taxon>Pterygota</taxon>
        <taxon>Neoptera</taxon>
        <taxon>Polyneoptera</taxon>
        <taxon>Phasmatodea</taxon>
        <taxon>Timematodea</taxon>
        <taxon>Timematoidea</taxon>
        <taxon>Timematidae</taxon>
        <taxon>Timema</taxon>
    </lineage>
</organism>
<dbReference type="GO" id="GO:0003977">
    <property type="term" value="F:UDP-N-acetylglucosamine diphosphorylase activity"/>
    <property type="evidence" value="ECO:0007669"/>
    <property type="project" value="UniProtKB-EC"/>
</dbReference>
<dbReference type="Pfam" id="PF01704">
    <property type="entry name" value="UDPGP"/>
    <property type="match status" value="1"/>
</dbReference>
<evidence type="ECO:0000256" key="7">
    <source>
        <dbReference type="PROSITE-ProRule" id="PRU00266"/>
    </source>
</evidence>
<evidence type="ECO:0000256" key="1">
    <source>
        <dbReference type="ARBA" id="ARBA00005208"/>
    </source>
</evidence>
<dbReference type="InterPro" id="IPR039741">
    <property type="entry name" value="UDP-sugar_pyrophosphorylase"/>
</dbReference>
<comment type="pathway">
    <text evidence="1">Nucleotide-sugar biosynthesis; UDP-N-acetyl-alpha-D-glucosamine biosynthesis; UDP-N-acetyl-alpha-D-glucosamine from N-acetyl-alpha-D-glucosamine 1-phosphate: step 1/1.</text>
</comment>
<dbReference type="Gene3D" id="3.90.550.10">
    <property type="entry name" value="Spore Coat Polysaccharide Biosynthesis Protein SpsA, Chain A"/>
    <property type="match status" value="1"/>
</dbReference>
<dbReference type="EMBL" id="OC317223">
    <property type="protein sequence ID" value="CAD7395550.1"/>
    <property type="molecule type" value="Genomic_DNA"/>
</dbReference>
<evidence type="ECO:0000256" key="3">
    <source>
        <dbReference type="ARBA" id="ARBA00012457"/>
    </source>
</evidence>
<dbReference type="FunFam" id="3.90.550.10:FF:000075">
    <property type="entry name" value="Probable UDP-N-acetylglucosamine pyrophosphorylase"/>
    <property type="match status" value="1"/>
</dbReference>
<dbReference type="SMART" id="SM00443">
    <property type="entry name" value="G_patch"/>
    <property type="match status" value="1"/>
</dbReference>
<feature type="domain" description="DRBM" evidence="9">
    <location>
        <begin position="796"/>
        <end position="831"/>
    </location>
</feature>
<dbReference type="EC" id="2.7.7.23" evidence="3"/>
<feature type="compositionally biased region" description="Polar residues" evidence="8">
    <location>
        <begin position="702"/>
        <end position="713"/>
    </location>
</feature>
<keyword evidence="5" id="KW-0548">Nucleotidyltransferase</keyword>
<evidence type="ECO:0000259" key="11">
    <source>
        <dbReference type="PROSITE" id="PS51827"/>
    </source>
</evidence>
<dbReference type="PROSITE" id="PS50137">
    <property type="entry name" value="DS_RBD"/>
    <property type="match status" value="1"/>
</dbReference>
<feature type="region of interest" description="Disordered" evidence="8">
    <location>
        <begin position="580"/>
        <end position="605"/>
    </location>
</feature>
<evidence type="ECO:0000256" key="2">
    <source>
        <dbReference type="ARBA" id="ARBA00010401"/>
    </source>
</evidence>
<feature type="compositionally biased region" description="Polar residues" evidence="8">
    <location>
        <begin position="596"/>
        <end position="605"/>
    </location>
</feature>
<evidence type="ECO:0000259" key="9">
    <source>
        <dbReference type="PROSITE" id="PS50137"/>
    </source>
</evidence>
<accession>A0A7R9CF46</accession>
<dbReference type="CDD" id="cd04193">
    <property type="entry name" value="UDPGlcNAc_PPase"/>
    <property type="match status" value="1"/>
</dbReference>
<dbReference type="InterPro" id="IPR002618">
    <property type="entry name" value="UDPGP_fam"/>
</dbReference>
<evidence type="ECO:0000256" key="5">
    <source>
        <dbReference type="ARBA" id="ARBA00022695"/>
    </source>
</evidence>
<dbReference type="GO" id="GO:0010468">
    <property type="term" value="P:regulation of gene expression"/>
    <property type="evidence" value="ECO:0007669"/>
    <property type="project" value="UniProtKB-ARBA"/>
</dbReference>
<dbReference type="Pfam" id="PF01585">
    <property type="entry name" value="G-patch"/>
    <property type="match status" value="1"/>
</dbReference>
<feature type="domain" description="XRN2-binding (XTBD)" evidence="11">
    <location>
        <begin position="497"/>
        <end position="581"/>
    </location>
</feature>
<dbReference type="GO" id="GO:0003723">
    <property type="term" value="F:RNA binding"/>
    <property type="evidence" value="ECO:0007669"/>
    <property type="project" value="UniProtKB-UniRule"/>
</dbReference>
<evidence type="ECO:0000256" key="8">
    <source>
        <dbReference type="SAM" id="MobiDB-lite"/>
    </source>
</evidence>
<dbReference type="Pfam" id="PF11952">
    <property type="entry name" value="XTBD"/>
    <property type="match status" value="1"/>
</dbReference>
<dbReference type="GO" id="GO:0006048">
    <property type="term" value="P:UDP-N-acetylglucosamine biosynthetic process"/>
    <property type="evidence" value="ECO:0007669"/>
    <property type="project" value="TreeGrafter"/>
</dbReference>
<dbReference type="InterPro" id="IPR021859">
    <property type="entry name" value="XTBD"/>
</dbReference>
<gene>
    <name evidence="12" type="ORF">TCEB3V08_LOCUS3189</name>
</gene>
<dbReference type="PROSITE" id="PS50174">
    <property type="entry name" value="G_PATCH"/>
    <property type="match status" value="1"/>
</dbReference>
<dbReference type="SUPFAM" id="SSF53448">
    <property type="entry name" value="Nucleotide-diphospho-sugar transferases"/>
    <property type="match status" value="1"/>
</dbReference>
<keyword evidence="4" id="KW-0808">Transferase</keyword>
<evidence type="ECO:0000313" key="12">
    <source>
        <dbReference type="EMBL" id="CAD7395550.1"/>
    </source>
</evidence>
<protein>
    <recommendedName>
        <fullName evidence="3">UDP-N-acetylglucosamine diphosphorylase</fullName>
        <ecNumber evidence="3">2.7.7.23</ecNumber>
    </recommendedName>
</protein>
<comment type="similarity">
    <text evidence="2">Belongs to the UDPGP type 1 family.</text>
</comment>
<dbReference type="InterPro" id="IPR029044">
    <property type="entry name" value="Nucleotide-diphossugar_trans"/>
</dbReference>
<keyword evidence="7" id="KW-0694">RNA-binding</keyword>
<dbReference type="PANTHER" id="PTHR11952:SF2">
    <property type="entry name" value="LD24639P"/>
    <property type="match status" value="1"/>
</dbReference>
<evidence type="ECO:0000259" key="10">
    <source>
        <dbReference type="PROSITE" id="PS50174"/>
    </source>
</evidence>
<reference evidence="12" key="1">
    <citation type="submission" date="2020-11" db="EMBL/GenBank/DDBJ databases">
        <authorList>
            <person name="Tran Van P."/>
        </authorList>
    </citation>
    <scope>NUCLEOTIDE SEQUENCE</scope>
</reference>
<dbReference type="AlphaFoldDB" id="A0A7R9CF46"/>
<evidence type="ECO:0000256" key="4">
    <source>
        <dbReference type="ARBA" id="ARBA00022679"/>
    </source>
</evidence>
<feature type="region of interest" description="Disordered" evidence="8">
    <location>
        <begin position="665"/>
        <end position="721"/>
    </location>
</feature>
<dbReference type="InterPro" id="IPR014720">
    <property type="entry name" value="dsRBD_dom"/>
</dbReference>
<proteinExistence type="inferred from homology"/>
<dbReference type="PANTHER" id="PTHR11952">
    <property type="entry name" value="UDP- GLUCOSE PYROPHOSPHORYLASE"/>
    <property type="match status" value="1"/>
</dbReference>
<dbReference type="InterPro" id="IPR000467">
    <property type="entry name" value="G_patch_dom"/>
</dbReference>
<comment type="catalytic activity">
    <reaction evidence="6">
        <text>N-acetyl-alpha-D-glucosamine 1-phosphate + UTP + H(+) = UDP-N-acetyl-alpha-D-glucosamine + diphosphate</text>
        <dbReference type="Rhea" id="RHEA:13509"/>
        <dbReference type="ChEBI" id="CHEBI:15378"/>
        <dbReference type="ChEBI" id="CHEBI:33019"/>
        <dbReference type="ChEBI" id="CHEBI:46398"/>
        <dbReference type="ChEBI" id="CHEBI:57705"/>
        <dbReference type="ChEBI" id="CHEBI:57776"/>
        <dbReference type="EC" id="2.7.7.23"/>
    </reaction>
</comment>